<sequence length="242" mass="25704">MKHTRVLGLAAALFTGTAAHAQSAGDFVLNAGWFHLAPQDSSKPLTVNALGTSATRTGTGASVDDSDTFGLTATYFFTNHIATTVVFGIPPKFNLTGTGSLAALGQIGSAYEWSPTLLMKYYFNDPQSRFRPYLGAGAAYVWYSGVKLSPAVSSGSFLYSSTYGTALEGTTTARLGSSFAPVVNAGFSYDIDKHWSVDLSLSYMWLSTRATLTTKSSVGTVTSTTKLKLDPIVSFVSVGYRF</sequence>
<dbReference type="Gene3D" id="2.40.160.20">
    <property type="match status" value="1"/>
</dbReference>
<evidence type="ECO:0000313" key="4">
    <source>
        <dbReference type="Proteomes" id="UP000494249"/>
    </source>
</evidence>
<name>A0A6J4ZSQ4_9BURK</name>
<dbReference type="PANTHER" id="PTHR36920">
    <property type="match status" value="1"/>
</dbReference>
<proteinExistence type="predicted"/>
<dbReference type="InterPro" id="IPR011250">
    <property type="entry name" value="OMP/PagP_B-barrel"/>
</dbReference>
<dbReference type="InterPro" id="IPR005618">
    <property type="entry name" value="OMPW"/>
</dbReference>
<protein>
    <submittedName>
        <fullName evidence="3">Outer membrane protein W</fullName>
    </submittedName>
</protein>
<feature type="chain" id="PRO_5027041665" evidence="2">
    <location>
        <begin position="22"/>
        <end position="242"/>
    </location>
</feature>
<dbReference type="Pfam" id="PF03922">
    <property type="entry name" value="OmpW"/>
    <property type="match status" value="1"/>
</dbReference>
<feature type="signal peptide" evidence="2">
    <location>
        <begin position="1"/>
        <end position="21"/>
    </location>
</feature>
<comment type="subcellular location">
    <subcellularLocation>
        <location evidence="1">Cell outer membrane</location>
    </subcellularLocation>
</comment>
<evidence type="ECO:0000256" key="2">
    <source>
        <dbReference type="SAM" id="SignalP"/>
    </source>
</evidence>
<accession>A0A6J4ZSQ4</accession>
<dbReference type="PANTHER" id="PTHR36920:SF1">
    <property type="entry name" value="OUTER MEMBRANE PROTEIN W"/>
    <property type="match status" value="1"/>
</dbReference>
<dbReference type="SUPFAM" id="SSF56925">
    <property type="entry name" value="OMPA-like"/>
    <property type="match status" value="1"/>
</dbReference>
<dbReference type="RefSeq" id="WP_035480305.1">
    <property type="nucleotide sequence ID" value="NZ_CADFGL010000001.1"/>
</dbReference>
<evidence type="ECO:0000256" key="1">
    <source>
        <dbReference type="ARBA" id="ARBA00004442"/>
    </source>
</evidence>
<reference evidence="3 4" key="1">
    <citation type="submission" date="2020-04" db="EMBL/GenBank/DDBJ databases">
        <authorList>
            <person name="De Canck E."/>
        </authorList>
    </citation>
    <scope>NUCLEOTIDE SEQUENCE [LARGE SCALE GENOMIC DNA]</scope>
    <source>
        <strain evidence="3 4">LMG 22037</strain>
    </source>
</reference>
<dbReference type="Proteomes" id="UP000494249">
    <property type="component" value="Unassembled WGS sequence"/>
</dbReference>
<keyword evidence="2" id="KW-0732">Signal</keyword>
<dbReference type="GO" id="GO:0055085">
    <property type="term" value="P:transmembrane transport"/>
    <property type="evidence" value="ECO:0007669"/>
    <property type="project" value="TreeGrafter"/>
</dbReference>
<dbReference type="EMBL" id="CADIKB010000001">
    <property type="protein sequence ID" value="CAB3642122.1"/>
    <property type="molecule type" value="Genomic_DNA"/>
</dbReference>
<dbReference type="GO" id="GO:0009279">
    <property type="term" value="C:cell outer membrane"/>
    <property type="evidence" value="ECO:0007669"/>
    <property type="project" value="UniProtKB-SubCell"/>
</dbReference>
<organism evidence="3 4">
    <name type="scientific">Paraburkholderia phenoliruptrix</name>
    <dbReference type="NCBI Taxonomy" id="252970"/>
    <lineage>
        <taxon>Bacteria</taxon>
        <taxon>Pseudomonadati</taxon>
        <taxon>Pseudomonadota</taxon>
        <taxon>Betaproteobacteria</taxon>
        <taxon>Burkholderiales</taxon>
        <taxon>Burkholderiaceae</taxon>
        <taxon>Paraburkholderia</taxon>
    </lineage>
</organism>
<gene>
    <name evidence="3" type="primary">ompW_1</name>
    <name evidence="3" type="ORF">LMG22037_00377</name>
</gene>
<evidence type="ECO:0000313" key="3">
    <source>
        <dbReference type="EMBL" id="CAB3642122.1"/>
    </source>
</evidence>
<dbReference type="AlphaFoldDB" id="A0A6J4ZSQ4"/>